<dbReference type="InterPro" id="IPR036163">
    <property type="entry name" value="HMA_dom_sf"/>
</dbReference>
<dbReference type="SUPFAM" id="SSF55008">
    <property type="entry name" value="HMA, heavy metal-associated domain"/>
    <property type="match status" value="1"/>
</dbReference>
<dbReference type="Proteomes" id="UP001630127">
    <property type="component" value="Unassembled WGS sequence"/>
</dbReference>
<evidence type="ECO:0000313" key="3">
    <source>
        <dbReference type="Proteomes" id="UP001630127"/>
    </source>
</evidence>
<dbReference type="EMBL" id="JBJUIK010000007">
    <property type="protein sequence ID" value="KAL3521817.1"/>
    <property type="molecule type" value="Genomic_DNA"/>
</dbReference>
<feature type="region of interest" description="Disordered" evidence="1">
    <location>
        <begin position="76"/>
        <end position="106"/>
    </location>
</feature>
<comment type="caution">
    <text evidence="2">The sequence shown here is derived from an EMBL/GenBank/DDBJ whole genome shotgun (WGS) entry which is preliminary data.</text>
</comment>
<sequence>MAEKVTTMILKADLQCHNCYKKVKKILSKFPQIRDRMFDEKNNLVKITVVCCSPEKIRDKLCCKGDKVIRRIEIVPPPAKPVDRKNQSTQATPGKPDEQQTKPGPQPYPAQPSCLIPVGYICVPCSEGYYGYGTPVPPPPCYDHYCYWYGWYGSRCDCCSAEYASACTIL</sequence>
<proteinExistence type="predicted"/>
<gene>
    <name evidence="2" type="ORF">ACH5RR_014651</name>
</gene>
<dbReference type="Gene3D" id="3.30.70.100">
    <property type="match status" value="1"/>
</dbReference>
<organism evidence="2 3">
    <name type="scientific">Cinchona calisaya</name>
    <dbReference type="NCBI Taxonomy" id="153742"/>
    <lineage>
        <taxon>Eukaryota</taxon>
        <taxon>Viridiplantae</taxon>
        <taxon>Streptophyta</taxon>
        <taxon>Embryophyta</taxon>
        <taxon>Tracheophyta</taxon>
        <taxon>Spermatophyta</taxon>
        <taxon>Magnoliopsida</taxon>
        <taxon>eudicotyledons</taxon>
        <taxon>Gunneridae</taxon>
        <taxon>Pentapetalae</taxon>
        <taxon>asterids</taxon>
        <taxon>lamiids</taxon>
        <taxon>Gentianales</taxon>
        <taxon>Rubiaceae</taxon>
        <taxon>Cinchonoideae</taxon>
        <taxon>Cinchoneae</taxon>
        <taxon>Cinchona</taxon>
    </lineage>
</organism>
<evidence type="ECO:0000256" key="1">
    <source>
        <dbReference type="SAM" id="MobiDB-lite"/>
    </source>
</evidence>
<dbReference type="AlphaFoldDB" id="A0ABD2ZQW9"/>
<evidence type="ECO:0000313" key="2">
    <source>
        <dbReference type="EMBL" id="KAL3521817.1"/>
    </source>
</evidence>
<accession>A0ABD2ZQW9</accession>
<reference evidence="2 3" key="1">
    <citation type="submission" date="2024-11" db="EMBL/GenBank/DDBJ databases">
        <title>A near-complete genome assembly of Cinchona calisaya.</title>
        <authorList>
            <person name="Lian D.C."/>
            <person name="Zhao X.W."/>
            <person name="Wei L."/>
        </authorList>
    </citation>
    <scope>NUCLEOTIDE SEQUENCE [LARGE SCALE GENOMIC DNA]</scope>
    <source>
        <tissue evidence="2">Nenye</tissue>
    </source>
</reference>
<dbReference type="PANTHER" id="PTHR47005">
    <property type="entry name" value="HEAVY METAL TRANSPORT/DETOXIFICATION SUPERFAMILY PROTEIN"/>
    <property type="match status" value="1"/>
</dbReference>
<keyword evidence="3" id="KW-1185">Reference proteome</keyword>
<dbReference type="PANTHER" id="PTHR47005:SF5">
    <property type="entry name" value="HEAVY METAL TRANSPORT_DETOXIFICATION SUPERFAMILY PROTEIN"/>
    <property type="match status" value="1"/>
</dbReference>
<name>A0ABD2ZQW9_9GENT</name>
<protein>
    <submittedName>
        <fullName evidence="2">Uncharacterized protein</fullName>
    </submittedName>
</protein>